<dbReference type="Proteomes" id="UP001241169">
    <property type="component" value="Unassembled WGS sequence"/>
</dbReference>
<proteinExistence type="predicted"/>
<accession>A0ABQ9SWP0</accession>
<name>A0ABQ9SWP0_9PEZI</name>
<sequence length="100" mass="11153">MFRPIRNISTTGTASSATQFSNLSLDNLTGPRRAMVSDHLVSWGFDGIRIAGWRSRILTALLRNEKRKMLVIQLAISGCSLAQPQLQKRAPVTDLRRIFG</sequence>
<dbReference type="EMBL" id="MOPA01000003">
    <property type="protein sequence ID" value="KAK1543925.1"/>
    <property type="molecule type" value="Genomic_DNA"/>
</dbReference>
<comment type="caution">
    <text evidence="1">The sequence shown here is derived from an EMBL/GenBank/DDBJ whole genome shotgun (WGS) entry which is preliminary data.</text>
</comment>
<dbReference type="RefSeq" id="XP_060353044.1">
    <property type="nucleotide sequence ID" value="XM_060488838.1"/>
</dbReference>
<evidence type="ECO:0000313" key="1">
    <source>
        <dbReference type="EMBL" id="KAK1543925.1"/>
    </source>
</evidence>
<reference evidence="1 2" key="1">
    <citation type="submission" date="2016-10" db="EMBL/GenBank/DDBJ databases">
        <title>The genome sequence of Colletotrichum fioriniae PJ7.</title>
        <authorList>
            <person name="Baroncelli R."/>
        </authorList>
    </citation>
    <scope>NUCLEOTIDE SEQUENCE [LARGE SCALE GENOMIC DNA]</scope>
    <source>
        <strain evidence="1 2">IMI 384185</strain>
    </source>
</reference>
<gene>
    <name evidence="1" type="ORF">CPAR01_04558</name>
</gene>
<keyword evidence="2" id="KW-1185">Reference proteome</keyword>
<protein>
    <submittedName>
        <fullName evidence="1">Uncharacterized protein</fullName>
    </submittedName>
</protein>
<evidence type="ECO:0000313" key="2">
    <source>
        <dbReference type="Proteomes" id="UP001241169"/>
    </source>
</evidence>
<organism evidence="1 2">
    <name type="scientific">Colletotrichum paranaense</name>
    <dbReference type="NCBI Taxonomy" id="1914294"/>
    <lineage>
        <taxon>Eukaryota</taxon>
        <taxon>Fungi</taxon>
        <taxon>Dikarya</taxon>
        <taxon>Ascomycota</taxon>
        <taxon>Pezizomycotina</taxon>
        <taxon>Sordariomycetes</taxon>
        <taxon>Hypocreomycetidae</taxon>
        <taxon>Glomerellales</taxon>
        <taxon>Glomerellaceae</taxon>
        <taxon>Colletotrichum</taxon>
        <taxon>Colletotrichum acutatum species complex</taxon>
    </lineage>
</organism>
<dbReference type="GeneID" id="85372737"/>